<proteinExistence type="inferred from homology"/>
<name>A0ABN6ETU9_9BACT</name>
<dbReference type="InterPro" id="IPR015590">
    <property type="entry name" value="Aldehyde_DH_dom"/>
</dbReference>
<accession>A0ABN6ETU9</accession>
<evidence type="ECO:0000259" key="4">
    <source>
        <dbReference type="Pfam" id="PF00171"/>
    </source>
</evidence>
<dbReference type="EMBL" id="AP024485">
    <property type="protein sequence ID" value="BCS89757.1"/>
    <property type="molecule type" value="Genomic_DNA"/>
</dbReference>
<feature type="domain" description="Aldehyde dehydrogenase" evidence="4">
    <location>
        <begin position="11"/>
        <end position="471"/>
    </location>
</feature>
<dbReference type="Pfam" id="PF00171">
    <property type="entry name" value="Aldedh"/>
    <property type="match status" value="1"/>
</dbReference>
<organism evidence="5 6">
    <name type="scientific">Pseudodesulfovibrio sediminis</name>
    <dbReference type="NCBI Taxonomy" id="2810563"/>
    <lineage>
        <taxon>Bacteria</taxon>
        <taxon>Pseudomonadati</taxon>
        <taxon>Thermodesulfobacteriota</taxon>
        <taxon>Desulfovibrionia</taxon>
        <taxon>Desulfovibrionales</taxon>
        <taxon>Desulfovibrionaceae</taxon>
    </lineage>
</organism>
<reference evidence="5" key="1">
    <citation type="journal article" date="2022" name="Arch. Microbiol.">
        <title>Pseudodesulfovibrio sediminis sp. nov., a mesophilic and neutrophilic sulfate-reducing bacterium isolated from sediment of a brackish lake.</title>
        <authorList>
            <person name="Takahashi A."/>
            <person name="Kojima H."/>
            <person name="Watanabe M."/>
            <person name="Fukui M."/>
        </authorList>
    </citation>
    <scope>NUCLEOTIDE SEQUENCE</scope>
    <source>
        <strain evidence="5">SF6</strain>
    </source>
</reference>
<dbReference type="Gene3D" id="3.40.309.10">
    <property type="entry name" value="Aldehyde Dehydrogenase, Chain A, domain 2"/>
    <property type="match status" value="1"/>
</dbReference>
<feature type="active site" evidence="2">
    <location>
        <position position="248"/>
    </location>
</feature>
<dbReference type="RefSeq" id="WP_229591716.1">
    <property type="nucleotide sequence ID" value="NZ_AP024485.1"/>
</dbReference>
<dbReference type="InterPro" id="IPR016163">
    <property type="entry name" value="Ald_DH_C"/>
</dbReference>
<dbReference type="PANTHER" id="PTHR11699">
    <property type="entry name" value="ALDEHYDE DEHYDROGENASE-RELATED"/>
    <property type="match status" value="1"/>
</dbReference>
<gene>
    <name evidence="5" type="primary">betB</name>
    <name evidence="5" type="ORF">PSDVSF_29990</name>
</gene>
<dbReference type="Gene3D" id="3.40.605.10">
    <property type="entry name" value="Aldehyde Dehydrogenase, Chain A, domain 1"/>
    <property type="match status" value="1"/>
</dbReference>
<dbReference type="InterPro" id="IPR016162">
    <property type="entry name" value="Ald_DH_N"/>
</dbReference>
<evidence type="ECO:0000256" key="3">
    <source>
        <dbReference type="RuleBase" id="RU003345"/>
    </source>
</evidence>
<dbReference type="PROSITE" id="PS00070">
    <property type="entry name" value="ALDEHYDE_DEHYDR_CYS"/>
    <property type="match status" value="1"/>
</dbReference>
<keyword evidence="1 3" id="KW-0560">Oxidoreductase</keyword>
<keyword evidence="6" id="KW-1185">Reference proteome</keyword>
<protein>
    <submittedName>
        <fullName evidence="5">Gamma-aminobutyraldehyde dehydrogenase</fullName>
    </submittedName>
</protein>
<evidence type="ECO:0000256" key="1">
    <source>
        <dbReference type="ARBA" id="ARBA00023002"/>
    </source>
</evidence>
<dbReference type="InterPro" id="IPR029510">
    <property type="entry name" value="Ald_DH_CS_GLU"/>
</dbReference>
<dbReference type="SUPFAM" id="SSF53720">
    <property type="entry name" value="ALDH-like"/>
    <property type="match status" value="1"/>
</dbReference>
<dbReference type="InterPro" id="IPR016161">
    <property type="entry name" value="Ald_DH/histidinol_DH"/>
</dbReference>
<sequence length="477" mass="50603">MDMKLWINGQWTDAADGAQMDVENPATGAVVASVAKAGEKDVLRAVESAKTAFEDGRWSGLTPADRSATLWKLADLLEARMEEFARVESEDTGKPYEFLSLGADLPFCIDNLRFFAAAARDTGGHHAGEFAEGYTSIYRRDPVGVVGQIAPWNYPLLMGVWKIGPALAAGCTAVLKPASLTPRTSLMLGELTAEAGIPDGVVNVVAGNVGHMLTTHPDIRMVSLTGATETGVAVMKSAADTVKRVHLELGGKAPALVFEDADISLVAEKLSLAAYCNSGQDCTAATRIICHTSIESDVREAMVAAMEKVKVGDPFDASTEMGSMISARHLDMVSGFVERAEKDGASILCGGKVIDGPGAFFQPTVIADVAQDSEIVQKEVFGPVITIQSFGDEKEAVALGNDVDFGLASSVFTRDVARTMRVCRALEFGTVWVNDHLPLASETPHGGFKQSGFGKDLSAEAVGDYLVTKHVMINTVD</sequence>
<dbReference type="InterPro" id="IPR016160">
    <property type="entry name" value="Ald_DH_CS_CYS"/>
</dbReference>
<dbReference type="NCBIfam" id="NF010000">
    <property type="entry name" value="PRK13473.1"/>
    <property type="match status" value="1"/>
</dbReference>
<evidence type="ECO:0000313" key="6">
    <source>
        <dbReference type="Proteomes" id="UP001053296"/>
    </source>
</evidence>
<comment type="similarity">
    <text evidence="3">Belongs to the aldehyde dehydrogenase family.</text>
</comment>
<dbReference type="PROSITE" id="PS00687">
    <property type="entry name" value="ALDEHYDE_DEHYDR_GLU"/>
    <property type="match status" value="1"/>
</dbReference>
<evidence type="ECO:0000313" key="5">
    <source>
        <dbReference type="EMBL" id="BCS89757.1"/>
    </source>
</evidence>
<evidence type="ECO:0000256" key="2">
    <source>
        <dbReference type="PROSITE-ProRule" id="PRU10007"/>
    </source>
</evidence>
<dbReference type="Proteomes" id="UP001053296">
    <property type="component" value="Chromosome"/>
</dbReference>